<proteinExistence type="predicted"/>
<dbReference type="Proteomes" id="UP001377567">
    <property type="component" value="Unassembled WGS sequence"/>
</dbReference>
<dbReference type="AlphaFoldDB" id="A0AAV5RRZ3"/>
<name>A0AAV5RRZ3_MAUHU</name>
<comment type="caution">
    <text evidence="1">The sequence shown here is derived from an EMBL/GenBank/DDBJ whole genome shotgun (WGS) entry which is preliminary data.</text>
</comment>
<reference evidence="1 2" key="1">
    <citation type="journal article" date="2023" name="Elife">
        <title>Identification of key yeast species and microbe-microbe interactions impacting larval growth of Drosophila in the wild.</title>
        <authorList>
            <person name="Mure A."/>
            <person name="Sugiura Y."/>
            <person name="Maeda R."/>
            <person name="Honda K."/>
            <person name="Sakurai N."/>
            <person name="Takahashi Y."/>
            <person name="Watada M."/>
            <person name="Katoh T."/>
            <person name="Gotoh A."/>
            <person name="Gotoh Y."/>
            <person name="Taniguchi I."/>
            <person name="Nakamura K."/>
            <person name="Hayashi T."/>
            <person name="Katayama T."/>
            <person name="Uemura T."/>
            <person name="Hattori Y."/>
        </authorList>
    </citation>
    <scope>NUCLEOTIDE SEQUENCE [LARGE SCALE GENOMIC DNA]</scope>
    <source>
        <strain evidence="1 2">KH-74</strain>
    </source>
</reference>
<evidence type="ECO:0000313" key="2">
    <source>
        <dbReference type="Proteomes" id="UP001377567"/>
    </source>
</evidence>
<keyword evidence="2" id="KW-1185">Reference proteome</keyword>
<gene>
    <name evidence="1" type="ORF">DAKH74_006240</name>
</gene>
<evidence type="ECO:0000313" key="1">
    <source>
        <dbReference type="EMBL" id="GMM54008.1"/>
    </source>
</evidence>
<organism evidence="1 2">
    <name type="scientific">Maudiozyma humilis</name>
    <name type="common">Sour dough yeast</name>
    <name type="synonym">Kazachstania humilis</name>
    <dbReference type="NCBI Taxonomy" id="51915"/>
    <lineage>
        <taxon>Eukaryota</taxon>
        <taxon>Fungi</taxon>
        <taxon>Dikarya</taxon>
        <taxon>Ascomycota</taxon>
        <taxon>Saccharomycotina</taxon>
        <taxon>Saccharomycetes</taxon>
        <taxon>Saccharomycetales</taxon>
        <taxon>Saccharomycetaceae</taxon>
        <taxon>Maudiozyma</taxon>
    </lineage>
</organism>
<protein>
    <submittedName>
        <fullName evidence="1">Pet130 protein</fullName>
    </submittedName>
</protein>
<dbReference type="EMBL" id="BTGD01000001">
    <property type="protein sequence ID" value="GMM54008.1"/>
    <property type="molecule type" value="Genomic_DNA"/>
</dbReference>
<sequence>MSYTLRKLKYPKLFEQRNLPVSWNTPATNSPKGIYGPVLKFRNSQQLYRPEANIFNSPSLLVRFYPPAHFLSIFRKTKPAFNVKTTNSEAYIDKCGPYLNALYNKKKSVIPSSYAVWRRRAKLLVQQAFIEEWTALQGPKGVADTIAANSAQASPDTNDVPYPPAGIAKDGFYEFVILKYPNGPEEDAIISKDVRKAVKKVAELDWDTFLKVRPSRYKTNKKPFNQHKHAIEPTWVQLINEKLKFRQLNTMMRHSSVPYELKPRKLKKVNHPVKKTIDP</sequence>
<accession>A0AAV5RRZ3</accession>